<feature type="domain" description="QLQ" evidence="7">
    <location>
        <begin position="8"/>
        <end position="43"/>
    </location>
</feature>
<feature type="compositionally biased region" description="Low complexity" evidence="6">
    <location>
        <begin position="121"/>
        <end position="134"/>
    </location>
</feature>
<evidence type="ECO:0000256" key="2">
    <source>
        <dbReference type="ARBA" id="ARBA00008122"/>
    </source>
</evidence>
<evidence type="ECO:0000256" key="3">
    <source>
        <dbReference type="ARBA" id="ARBA00023242"/>
    </source>
</evidence>
<keyword evidence="3 4" id="KW-0539">Nucleus</keyword>
<evidence type="ECO:0000313" key="10">
    <source>
        <dbReference type="RefSeq" id="XP_022751752.1"/>
    </source>
</evidence>
<dbReference type="GO" id="GO:0005524">
    <property type="term" value="F:ATP binding"/>
    <property type="evidence" value="ECO:0007669"/>
    <property type="project" value="UniProtKB-UniRule"/>
</dbReference>
<comment type="subcellular location">
    <subcellularLocation>
        <location evidence="1 4 5">Nucleus</location>
    </subcellularLocation>
</comment>
<comment type="domain">
    <text evidence="5">The QLQ domain and WRC domain may be involved in protein-protein interaction and DNA-binding, respectively.</text>
</comment>
<dbReference type="PANTHER" id="PTHR31602:SF46">
    <property type="entry name" value="GROWTH-REGULATING FACTOR 6"/>
    <property type="match status" value="1"/>
</dbReference>
<evidence type="ECO:0000256" key="6">
    <source>
        <dbReference type="SAM" id="MobiDB-lite"/>
    </source>
</evidence>
<comment type="function">
    <text evidence="5">Transcription activator.</text>
</comment>
<dbReference type="InterPro" id="IPR014978">
    <property type="entry name" value="Gln-Leu-Gln_QLQ"/>
</dbReference>
<dbReference type="GO" id="GO:0006351">
    <property type="term" value="P:DNA-templated transcription"/>
    <property type="evidence" value="ECO:0007669"/>
    <property type="project" value="UniProtKB-UniRule"/>
</dbReference>
<dbReference type="OrthoDB" id="1927209at2759"/>
<evidence type="ECO:0000256" key="4">
    <source>
        <dbReference type="PROSITE-ProRule" id="PRU01002"/>
    </source>
</evidence>
<feature type="region of interest" description="Disordered" evidence="6">
    <location>
        <begin position="107"/>
        <end position="137"/>
    </location>
</feature>
<dbReference type="Proteomes" id="UP000515121">
    <property type="component" value="Unplaced"/>
</dbReference>
<feature type="short sequence motif" description="Bipartite nuclear localization signal" evidence="4">
    <location>
        <begin position="109"/>
        <end position="116"/>
    </location>
</feature>
<keyword evidence="5" id="KW-0804">Transcription</keyword>
<keyword evidence="5" id="KW-0010">Activator</keyword>
<feature type="short sequence motif" description="Bipartite nuclear localization signal" evidence="4">
    <location>
        <begin position="81"/>
        <end position="91"/>
    </location>
</feature>
<protein>
    <recommendedName>
        <fullName evidence="5">Growth-regulating factor</fullName>
    </recommendedName>
</protein>
<evidence type="ECO:0000313" key="9">
    <source>
        <dbReference type="Proteomes" id="UP000515121"/>
    </source>
</evidence>
<dbReference type="PANTHER" id="PTHR31602">
    <property type="entry name" value="GROWTH-REGULATING FACTOR 5"/>
    <property type="match status" value="1"/>
</dbReference>
<proteinExistence type="inferred from homology"/>
<evidence type="ECO:0000259" key="8">
    <source>
        <dbReference type="PROSITE" id="PS51667"/>
    </source>
</evidence>
<gene>
    <name evidence="10" type="primary">LOC111300379</name>
</gene>
<dbReference type="InterPro" id="IPR031137">
    <property type="entry name" value="GRF"/>
</dbReference>
<accession>A0A6P5ZGU9</accession>
<dbReference type="SMART" id="SM00951">
    <property type="entry name" value="QLQ"/>
    <property type="match status" value="1"/>
</dbReference>
<dbReference type="KEGG" id="dzi:111300379"/>
<keyword evidence="9" id="KW-1185">Reference proteome</keyword>
<dbReference type="GO" id="GO:0099402">
    <property type="term" value="P:plant organ development"/>
    <property type="evidence" value="ECO:0007669"/>
    <property type="project" value="UniProtKB-ARBA"/>
</dbReference>
<dbReference type="AlphaFoldDB" id="A0A6P5ZGU9"/>
<dbReference type="Pfam" id="PF08879">
    <property type="entry name" value="WRC"/>
    <property type="match status" value="1"/>
</dbReference>
<evidence type="ECO:0000259" key="7">
    <source>
        <dbReference type="PROSITE" id="PS51666"/>
    </source>
</evidence>
<evidence type="ECO:0000256" key="1">
    <source>
        <dbReference type="ARBA" id="ARBA00004123"/>
    </source>
</evidence>
<dbReference type="GO" id="GO:0006355">
    <property type="term" value="P:regulation of DNA-templated transcription"/>
    <property type="evidence" value="ECO:0007669"/>
    <property type="project" value="InterPro"/>
</dbReference>
<dbReference type="PROSITE" id="PS51667">
    <property type="entry name" value="WRC"/>
    <property type="match status" value="1"/>
</dbReference>
<dbReference type="PROSITE" id="PS51666">
    <property type="entry name" value="QLQ"/>
    <property type="match status" value="1"/>
</dbReference>
<reference evidence="10" key="1">
    <citation type="submission" date="2025-08" db="UniProtKB">
        <authorList>
            <consortium name="RefSeq"/>
        </authorList>
    </citation>
    <scope>IDENTIFICATION</scope>
    <source>
        <tissue evidence="10">Fruit stalk</tissue>
    </source>
</reference>
<organism evidence="9 10">
    <name type="scientific">Durio zibethinus</name>
    <name type="common">Durian</name>
    <dbReference type="NCBI Taxonomy" id="66656"/>
    <lineage>
        <taxon>Eukaryota</taxon>
        <taxon>Viridiplantae</taxon>
        <taxon>Streptophyta</taxon>
        <taxon>Embryophyta</taxon>
        <taxon>Tracheophyta</taxon>
        <taxon>Spermatophyta</taxon>
        <taxon>Magnoliopsida</taxon>
        <taxon>eudicotyledons</taxon>
        <taxon>Gunneridae</taxon>
        <taxon>Pentapetalae</taxon>
        <taxon>rosids</taxon>
        <taxon>malvids</taxon>
        <taxon>Malvales</taxon>
        <taxon>Malvaceae</taxon>
        <taxon>Helicteroideae</taxon>
        <taxon>Durio</taxon>
    </lineage>
</organism>
<keyword evidence="5" id="KW-0805">Transcription regulation</keyword>
<dbReference type="Pfam" id="PF08880">
    <property type="entry name" value="QLQ"/>
    <property type="match status" value="1"/>
</dbReference>
<dbReference type="GO" id="GO:0005634">
    <property type="term" value="C:nucleus"/>
    <property type="evidence" value="ECO:0007669"/>
    <property type="project" value="UniProtKB-SubCell"/>
</dbReference>
<dbReference type="GeneID" id="111300379"/>
<dbReference type="InterPro" id="IPR014977">
    <property type="entry name" value="WRC_dom"/>
</dbReference>
<evidence type="ECO:0000256" key="5">
    <source>
        <dbReference type="RuleBase" id="RU367127"/>
    </source>
</evidence>
<name>A0A6P5ZGU9_DURZI</name>
<dbReference type="RefSeq" id="XP_022751752.1">
    <property type="nucleotide sequence ID" value="XM_022896017.1"/>
</dbReference>
<feature type="domain" description="WRC" evidence="8">
    <location>
        <begin position="76"/>
        <end position="120"/>
    </location>
</feature>
<sequence length="435" mass="49767">MSERNIFPFTLSQWQELEHQALIFNYMVSGIPIPPDLLFTVKRSCLDSSLSSRLFSRQPQHIGWNCFRMGLGRKVDPEPRRCRRTDGKKWRCSKEAYPDSKYCERHMHRGKNRSRKPVEITTTTANPSTATPPNISSITKSHAYSFSSLSSTSLSSSESQQHHHQLRYHGYHSQLDHPFMYPYASRPPGIGLSPQENTTHSLMDSSSFSQTNADYRRNSYVYGLKEEVDEHAFFSEPSGTMRSFSGSSVDDSWQRTPLTMSSSSSKQRSCSGLQSDYSCLQLQSFTDHTSKQNKQDDEHCYVLGSDIKCEMPIKLEKGEPQKIVHRFFDEWPPKQRDSWLDLDDKSSNSSSVSTTRLSISTPSTLHDFPIFSSRAHNGILKKELNLIVILLLLATRLSNFKTFNSFLFRSENINFVLQMAEYAVVDVCIRGQECT</sequence>
<comment type="similarity">
    <text evidence="2 5">Belongs to the GRF family.</text>
</comment>